<evidence type="ECO:0000313" key="3">
    <source>
        <dbReference type="EMBL" id="GLQ89028.1"/>
    </source>
</evidence>
<feature type="compositionally biased region" description="Low complexity" evidence="1">
    <location>
        <begin position="72"/>
        <end position="88"/>
    </location>
</feature>
<dbReference type="PROSITE" id="PS50011">
    <property type="entry name" value="PROTEIN_KINASE_DOM"/>
    <property type="match status" value="1"/>
</dbReference>
<dbReference type="InterPro" id="IPR050285">
    <property type="entry name" value="STE20_Ser/Thr_kinase"/>
</dbReference>
<organism evidence="3 4">
    <name type="scientific">Dyella flagellata</name>
    <dbReference type="NCBI Taxonomy" id="1867833"/>
    <lineage>
        <taxon>Bacteria</taxon>
        <taxon>Pseudomonadati</taxon>
        <taxon>Pseudomonadota</taxon>
        <taxon>Gammaproteobacteria</taxon>
        <taxon>Lysobacterales</taxon>
        <taxon>Rhodanobacteraceae</taxon>
        <taxon>Dyella</taxon>
    </lineage>
</organism>
<dbReference type="SMART" id="SM00220">
    <property type="entry name" value="S_TKc"/>
    <property type="match status" value="1"/>
</dbReference>
<feature type="region of interest" description="Disordered" evidence="1">
    <location>
        <begin position="1"/>
        <end position="93"/>
    </location>
</feature>
<evidence type="ECO:0000259" key="2">
    <source>
        <dbReference type="PROSITE" id="PS50011"/>
    </source>
</evidence>
<dbReference type="RefSeq" id="WP_284332472.1">
    <property type="nucleotide sequence ID" value="NZ_BSOA01000028.1"/>
</dbReference>
<comment type="caution">
    <text evidence="3">The sequence shown here is derived from an EMBL/GenBank/DDBJ whole genome shotgun (WGS) entry which is preliminary data.</text>
</comment>
<reference evidence="4" key="1">
    <citation type="journal article" date="2019" name="Int. J. Syst. Evol. Microbiol.">
        <title>The Global Catalogue of Microorganisms (GCM) 10K type strain sequencing project: providing services to taxonomists for standard genome sequencing and annotation.</title>
        <authorList>
            <consortium name="The Broad Institute Genomics Platform"/>
            <consortium name="The Broad Institute Genome Sequencing Center for Infectious Disease"/>
            <person name="Wu L."/>
            <person name="Ma J."/>
        </authorList>
    </citation>
    <scope>NUCLEOTIDE SEQUENCE [LARGE SCALE GENOMIC DNA]</scope>
    <source>
        <strain evidence="4">NBRC 111981</strain>
    </source>
</reference>
<feature type="compositionally biased region" description="Polar residues" evidence="1">
    <location>
        <begin position="1"/>
        <end position="14"/>
    </location>
</feature>
<dbReference type="Pfam" id="PF13699">
    <property type="entry name" value="eCIS_core"/>
    <property type="match status" value="1"/>
</dbReference>
<feature type="compositionally biased region" description="Polar residues" evidence="1">
    <location>
        <begin position="45"/>
        <end position="62"/>
    </location>
</feature>
<dbReference type="EMBL" id="BSOA01000028">
    <property type="protein sequence ID" value="GLQ89028.1"/>
    <property type="molecule type" value="Genomic_DNA"/>
</dbReference>
<dbReference type="Proteomes" id="UP001156627">
    <property type="component" value="Unassembled WGS sequence"/>
</dbReference>
<proteinExistence type="predicted"/>
<dbReference type="SUPFAM" id="SSF56112">
    <property type="entry name" value="Protein kinase-like (PK-like)"/>
    <property type="match status" value="1"/>
</dbReference>
<dbReference type="InterPro" id="IPR011009">
    <property type="entry name" value="Kinase-like_dom_sf"/>
</dbReference>
<name>A0ABQ5XBK8_9GAMM</name>
<feature type="compositionally biased region" description="Low complexity" evidence="1">
    <location>
        <begin position="20"/>
        <end position="29"/>
    </location>
</feature>
<dbReference type="InterPro" id="IPR000719">
    <property type="entry name" value="Prot_kinase_dom"/>
</dbReference>
<dbReference type="InterPro" id="IPR025295">
    <property type="entry name" value="eCIS_core_dom"/>
</dbReference>
<feature type="domain" description="Protein kinase" evidence="2">
    <location>
        <begin position="279"/>
        <end position="530"/>
    </location>
</feature>
<dbReference type="Gene3D" id="1.10.510.10">
    <property type="entry name" value="Transferase(Phosphotransferase) domain 1"/>
    <property type="match status" value="1"/>
</dbReference>
<protein>
    <recommendedName>
        <fullName evidence="2">Protein kinase domain-containing protein</fullName>
    </recommendedName>
</protein>
<dbReference type="Pfam" id="PF00069">
    <property type="entry name" value="Pkinase"/>
    <property type="match status" value="1"/>
</dbReference>
<evidence type="ECO:0000313" key="4">
    <source>
        <dbReference type="Proteomes" id="UP001156627"/>
    </source>
</evidence>
<sequence>MQQHAPSEQSTLDSLQKEQGAPAASGSSSLLQRQEDAAVADSPRQKAQQQTQERLQSSPRQTAQRRRLETLQQASPQAGAGKASSAGGLPDNLKNGVESLSGISMDAVRVHYNSAKPAQLNAHAYAQGLDIHLGPGQEKHLPHEAWHVVQQKQGRVKPTLQMKDKININDNEGLEKEADRMGGLALQLNAMSGSKSLSQTHPGVGQVRQFVFRDMEDELADDGDSVQPQNVATQSAKEKVYSMAFDKIKPMLVDLADLEENETKVVRLNVGGPRYRVIIQRAPFRGKGSGAKFFTMELNRQLSKGKYKYFGKIVVKKMKQPESVGMRQFDDLAKKKQNDEIGTLDAMSSHRHAPTFHGAVLHGDTYFVGMELAAGDLLSRVEGGANKASVSTWLRQTLQVLSHMHANLRAHGDVKADNVMISQTGDALLGDFGETTNLDPDDGTVSDERRYTAQKDDIKRYIQMVYKNLFGRNESAGALLNHLNEIEPKTALDNFCRAAFAGSSNADDEPPTVTMQTLAGQLNDAAVWPR</sequence>
<dbReference type="PANTHER" id="PTHR48015">
    <property type="entry name" value="SERINE/THREONINE-PROTEIN KINASE TAO"/>
    <property type="match status" value="1"/>
</dbReference>
<dbReference type="PANTHER" id="PTHR48015:SF16">
    <property type="entry name" value="SERINE_THREONINE-PROTEIN KINASE SULU"/>
    <property type="match status" value="1"/>
</dbReference>
<keyword evidence="4" id="KW-1185">Reference proteome</keyword>
<accession>A0ABQ5XBK8</accession>
<evidence type="ECO:0000256" key="1">
    <source>
        <dbReference type="SAM" id="MobiDB-lite"/>
    </source>
</evidence>
<gene>
    <name evidence="3" type="ORF">GCM10007898_26000</name>
</gene>